<dbReference type="InterPro" id="IPR000223">
    <property type="entry name" value="Pept_S26A_signal_pept_1"/>
</dbReference>
<reference evidence="5 6" key="2">
    <citation type="submission" date="2013-09" db="EMBL/GenBank/DDBJ databases">
        <title>Whole genome comparison of six Crocosphaera watsonii strains with differing phenotypes.</title>
        <authorList>
            <person name="Bench S.R."/>
            <person name="Heller P."/>
            <person name="Frank I."/>
            <person name="Arciniega M."/>
            <person name="Shilova I.N."/>
            <person name="Zehr J.P."/>
        </authorList>
    </citation>
    <scope>NUCLEOTIDE SEQUENCE [LARGE SCALE GENOMIC DNA]</scope>
    <source>
        <strain evidence="5 6">WH 8502</strain>
    </source>
</reference>
<evidence type="ECO:0000256" key="3">
    <source>
        <dbReference type="PIRSR" id="PIRSR600223-1"/>
    </source>
</evidence>
<comment type="caution">
    <text evidence="5">The sequence shown here is derived from an EMBL/GenBank/DDBJ whole genome shotgun (WGS) entry which is preliminary data.</text>
</comment>
<name>T2ICE0_CROWT</name>
<dbReference type="NCBIfam" id="TIGR02754">
    <property type="entry name" value="sod_Ni_protease"/>
    <property type="match status" value="1"/>
</dbReference>
<dbReference type="GO" id="GO:0006465">
    <property type="term" value="P:signal peptide processing"/>
    <property type="evidence" value="ECO:0007669"/>
    <property type="project" value="InterPro"/>
</dbReference>
<dbReference type="InterPro" id="IPR019533">
    <property type="entry name" value="Peptidase_S26"/>
</dbReference>
<gene>
    <name evidence="5" type="ORF">CWATWH8502_320</name>
</gene>
<dbReference type="GO" id="GO:0005886">
    <property type="term" value="C:plasma membrane"/>
    <property type="evidence" value="ECO:0007669"/>
    <property type="project" value="UniProtKB-SubCell"/>
</dbReference>
<dbReference type="AlphaFoldDB" id="T2ICE0"/>
<dbReference type="InterPro" id="IPR014124">
    <property type="entry name" value="Pept_S26A_Sod_Ni_maturase"/>
</dbReference>
<dbReference type="CDD" id="cd06530">
    <property type="entry name" value="S26_SPase_I"/>
    <property type="match status" value="1"/>
</dbReference>
<dbReference type="PANTHER" id="PTHR43390">
    <property type="entry name" value="SIGNAL PEPTIDASE I"/>
    <property type="match status" value="1"/>
</dbReference>
<comment type="subcellular location">
    <subcellularLocation>
        <location evidence="1">Cell membrane</location>
        <topology evidence="1">Single-pass type II membrane protein</topology>
    </subcellularLocation>
</comment>
<comment type="similarity">
    <text evidence="2">Belongs to the peptidase S26 family.</text>
</comment>
<dbReference type="RefSeq" id="WP_021830137.1">
    <property type="nucleotide sequence ID" value="NZ_CAQK01000313.1"/>
</dbReference>
<dbReference type="EMBL" id="CAQK01000313">
    <property type="protein sequence ID" value="CCQ50482.1"/>
    <property type="molecule type" value="Genomic_DNA"/>
</dbReference>
<dbReference type="GO" id="GO:0004252">
    <property type="term" value="F:serine-type endopeptidase activity"/>
    <property type="evidence" value="ECO:0007669"/>
    <property type="project" value="InterPro"/>
</dbReference>
<evidence type="ECO:0000259" key="4">
    <source>
        <dbReference type="Pfam" id="PF10502"/>
    </source>
</evidence>
<reference evidence="5 6" key="1">
    <citation type="submission" date="2013-01" db="EMBL/GenBank/DDBJ databases">
        <authorList>
            <person name="Bench S."/>
        </authorList>
    </citation>
    <scope>NUCLEOTIDE SEQUENCE [LARGE SCALE GENOMIC DNA]</scope>
    <source>
        <strain evidence="5 6">WH 8502</strain>
    </source>
</reference>
<evidence type="ECO:0000313" key="6">
    <source>
        <dbReference type="Proteomes" id="UP000018348"/>
    </source>
</evidence>
<protein>
    <submittedName>
        <fullName evidence="5">Probable peptidase SodX for nickel-dependent superoxide dismutase</fullName>
    </submittedName>
</protein>
<feature type="domain" description="Peptidase S26" evidence="4">
    <location>
        <begin position="78"/>
        <end position="110"/>
    </location>
</feature>
<feature type="domain" description="Peptidase S26" evidence="4">
    <location>
        <begin position="17"/>
        <end position="73"/>
    </location>
</feature>
<organism evidence="5 6">
    <name type="scientific">Crocosphaera watsonii WH 8502</name>
    <dbReference type="NCBI Taxonomy" id="423474"/>
    <lineage>
        <taxon>Bacteria</taxon>
        <taxon>Bacillati</taxon>
        <taxon>Cyanobacteriota</taxon>
        <taxon>Cyanophyceae</taxon>
        <taxon>Oscillatoriophycideae</taxon>
        <taxon>Chroococcales</taxon>
        <taxon>Aphanothecaceae</taxon>
        <taxon>Crocosphaera</taxon>
    </lineage>
</organism>
<evidence type="ECO:0000256" key="2">
    <source>
        <dbReference type="ARBA" id="ARBA00009370"/>
    </source>
</evidence>
<sequence>MLSTNNYKELLLWLLRLRQRFCVTGNSMFPLLKAGDDILVDTKAYHHSFPEIGNLVIAWHPQKENLRIIKRVVKVDEKGNCFLMGENSLESSDSRSFGLISSQQIIGKVTSKFP</sequence>
<proteinExistence type="inferred from homology"/>
<dbReference type="Pfam" id="PF10502">
    <property type="entry name" value="Peptidase_S26"/>
    <property type="match status" value="2"/>
</dbReference>
<evidence type="ECO:0000256" key="1">
    <source>
        <dbReference type="ARBA" id="ARBA00004401"/>
    </source>
</evidence>
<dbReference type="PANTHER" id="PTHR43390:SF1">
    <property type="entry name" value="CHLOROPLAST PROCESSING PEPTIDASE"/>
    <property type="match status" value="1"/>
</dbReference>
<dbReference type="SUPFAM" id="SSF51306">
    <property type="entry name" value="LexA/Signal peptidase"/>
    <property type="match status" value="1"/>
</dbReference>
<dbReference type="Proteomes" id="UP000018348">
    <property type="component" value="Unassembled WGS sequence"/>
</dbReference>
<dbReference type="InterPro" id="IPR036286">
    <property type="entry name" value="LexA/Signal_pep-like_sf"/>
</dbReference>
<feature type="active site" evidence="3">
    <location>
        <position position="70"/>
    </location>
</feature>
<evidence type="ECO:0000313" key="5">
    <source>
        <dbReference type="EMBL" id="CCQ50482.1"/>
    </source>
</evidence>
<accession>T2ICE0</accession>
<feature type="active site" evidence="3">
    <location>
        <position position="27"/>
    </location>
</feature>
<dbReference type="Gene3D" id="2.10.109.10">
    <property type="entry name" value="Umud Fragment, subunit A"/>
    <property type="match status" value="1"/>
</dbReference>